<dbReference type="GO" id="GO:0005634">
    <property type="term" value="C:nucleus"/>
    <property type="evidence" value="ECO:0007669"/>
    <property type="project" value="UniProtKB-SubCell"/>
</dbReference>
<name>A0A7J7LMK3_9MAGN</name>
<dbReference type="FunFam" id="3.30.160.60:FF:000523">
    <property type="entry name" value="Zinc finger protein WIP2"/>
    <property type="match status" value="1"/>
</dbReference>
<feature type="domain" description="DDT" evidence="10">
    <location>
        <begin position="357"/>
        <end position="422"/>
    </location>
</feature>
<evidence type="ECO:0000256" key="8">
    <source>
        <dbReference type="ARBA" id="ARBA00023242"/>
    </source>
</evidence>
<evidence type="ECO:0000256" key="5">
    <source>
        <dbReference type="ARBA" id="ARBA00022833"/>
    </source>
</evidence>
<proteinExistence type="inferred from homology"/>
<dbReference type="Pfam" id="PF22995">
    <property type="entry name" value="C2CH-3rd_BIRD-IDD"/>
    <property type="match status" value="1"/>
</dbReference>
<dbReference type="PANTHER" id="PTHR45878">
    <property type="entry name" value="ZINC FINGER PROTEIN WIP2"/>
    <property type="match status" value="1"/>
</dbReference>
<evidence type="ECO:0000256" key="6">
    <source>
        <dbReference type="ARBA" id="ARBA00023015"/>
    </source>
</evidence>
<dbReference type="Pfam" id="PF10497">
    <property type="entry name" value="zf-4CXXC_R1"/>
    <property type="match status" value="1"/>
</dbReference>
<dbReference type="GO" id="GO:0008270">
    <property type="term" value="F:zinc ion binding"/>
    <property type="evidence" value="ECO:0007669"/>
    <property type="project" value="UniProtKB-KW"/>
</dbReference>
<dbReference type="GO" id="GO:0003700">
    <property type="term" value="F:DNA-binding transcription factor activity"/>
    <property type="evidence" value="ECO:0007669"/>
    <property type="project" value="InterPro"/>
</dbReference>
<keyword evidence="4" id="KW-0863">Zinc-finger</keyword>
<keyword evidence="5" id="KW-0862">Zinc</keyword>
<evidence type="ECO:0000256" key="1">
    <source>
        <dbReference type="ARBA" id="ARBA00004123"/>
    </source>
</evidence>
<dbReference type="OrthoDB" id="298344at2759"/>
<dbReference type="InterPro" id="IPR059161">
    <property type="entry name" value="Znf-C2H2_STOP1/2_3rd"/>
</dbReference>
<evidence type="ECO:0000256" key="9">
    <source>
        <dbReference type="ARBA" id="ARBA00023452"/>
    </source>
</evidence>
<dbReference type="InterPro" id="IPR036236">
    <property type="entry name" value="Znf_C2H2_sf"/>
</dbReference>
<evidence type="ECO:0000256" key="4">
    <source>
        <dbReference type="ARBA" id="ARBA00022771"/>
    </source>
</evidence>
<dbReference type="InterPro" id="IPR055187">
    <property type="entry name" value="C2CH-3rd_BIRD-IDD"/>
</dbReference>
<evidence type="ECO:0000256" key="7">
    <source>
        <dbReference type="ARBA" id="ARBA00023163"/>
    </source>
</evidence>
<keyword evidence="6" id="KW-0805">Transcription regulation</keyword>
<keyword evidence="2" id="KW-0479">Metal-binding</keyword>
<evidence type="ECO:0000313" key="12">
    <source>
        <dbReference type="Proteomes" id="UP000541444"/>
    </source>
</evidence>
<protein>
    <recommendedName>
        <fullName evidence="10">DDT domain-containing protein</fullName>
    </recommendedName>
</protein>
<dbReference type="PANTHER" id="PTHR45878:SF1">
    <property type="entry name" value="ZINC FINGER PROTEIN WIP2"/>
    <property type="match status" value="1"/>
</dbReference>
<dbReference type="Proteomes" id="UP000541444">
    <property type="component" value="Unassembled WGS sequence"/>
</dbReference>
<dbReference type="EMBL" id="JACGCM010002180">
    <property type="protein sequence ID" value="KAF6143778.1"/>
    <property type="molecule type" value="Genomic_DNA"/>
</dbReference>
<gene>
    <name evidence="11" type="ORF">GIB67_016699</name>
</gene>
<evidence type="ECO:0000256" key="2">
    <source>
        <dbReference type="ARBA" id="ARBA00022723"/>
    </source>
</evidence>
<dbReference type="InterPro" id="IPR018866">
    <property type="entry name" value="Znf-4CXXC_R1"/>
</dbReference>
<dbReference type="SMART" id="SM00571">
    <property type="entry name" value="DDT"/>
    <property type="match status" value="1"/>
</dbReference>
<dbReference type="AlphaFoldDB" id="A0A7J7LMK3"/>
<comment type="caution">
    <text evidence="11">The sequence shown here is derived from an EMBL/GenBank/DDBJ whole genome shotgun (WGS) entry which is preliminary data.</text>
</comment>
<dbReference type="Gene3D" id="3.30.160.60">
    <property type="entry name" value="Classic Zinc Finger"/>
    <property type="match status" value="1"/>
</dbReference>
<dbReference type="Pfam" id="PF23115">
    <property type="entry name" value="zf-C2H2_STOP2_3rd"/>
    <property type="match status" value="1"/>
</dbReference>
<dbReference type="InterPro" id="IPR043584">
    <property type="entry name" value="WIP1/2/3/4/5/6"/>
</dbReference>
<organism evidence="11 12">
    <name type="scientific">Kingdonia uniflora</name>
    <dbReference type="NCBI Taxonomy" id="39325"/>
    <lineage>
        <taxon>Eukaryota</taxon>
        <taxon>Viridiplantae</taxon>
        <taxon>Streptophyta</taxon>
        <taxon>Embryophyta</taxon>
        <taxon>Tracheophyta</taxon>
        <taxon>Spermatophyta</taxon>
        <taxon>Magnoliopsida</taxon>
        <taxon>Ranunculales</taxon>
        <taxon>Circaeasteraceae</taxon>
        <taxon>Kingdonia</taxon>
    </lineage>
</organism>
<keyword evidence="8" id="KW-0539">Nucleus</keyword>
<dbReference type="InterPro" id="IPR018501">
    <property type="entry name" value="DDT_dom"/>
</dbReference>
<keyword evidence="3" id="KW-0677">Repeat</keyword>
<comment type="subcellular location">
    <subcellularLocation>
        <location evidence="1">Nucleus</location>
    </subcellularLocation>
</comment>
<dbReference type="PROSITE" id="PS50827">
    <property type="entry name" value="DDT"/>
    <property type="match status" value="1"/>
</dbReference>
<evidence type="ECO:0000313" key="11">
    <source>
        <dbReference type="EMBL" id="KAF6143778.1"/>
    </source>
</evidence>
<evidence type="ECO:0000256" key="3">
    <source>
        <dbReference type="ARBA" id="ARBA00022737"/>
    </source>
</evidence>
<keyword evidence="7" id="KW-0804">Transcription</keyword>
<accession>A0A7J7LMK3</accession>
<evidence type="ECO:0000259" key="10">
    <source>
        <dbReference type="PROSITE" id="PS50827"/>
    </source>
</evidence>
<sequence length="837" mass="93929">MVILAQSNPDGVESSLDSEMKQSCHQCRQRTNAFVVTCKNQRNNKPCPLKFCKKCLHHWYGEDAEEMELLGDWKCLKCRGMCNCSKCRKLKGYQPTGMFVHNAKATGLSSVSEIPSTKGAKDVGVSQRKSIVFSKEPIRASPTNCREENYVVVNNGSNLIPKFIVSDGDAKLDGKHEAIIVGHTNSSSEREGSTADEAEIKVCKKARVLTEIILNSNMEVDQHGVMSELRASKKSQTDGETYKKSRIEIKANSVKKDAEISERDGDFLAKESNMQIHSEPIIEEEKIDKKDNSLPDCDEKKVSDDRSTSVIEDELKIRVLYKPKKRALKHDITSSVVDIPLPQGTDLTNVAGIDFPAKDVGPVLQFLEFCKSFGKVLDLKKGQPEMILGELTGTLRRRRVHFSSIIQFKVQLLSLIQKDSGEESLPLSATSSGNSWLQALEKCISGSQYVLEDLPLNFVDSSGDVYDRLNPSKKLRLLNFLCDEALATRDLRSWIDKQESMFVEKEKEAKMKVLAVKDKEKCLKQKMQDEIEKSVLLKEGAPLSISEHDNLVSKMKTEAANARAELLEAIDMIPKKKERSDAVRTESILSDGNGRMFWRLRGYSGQPNILCQEIGSFDSVTQEDKWYAYGFEENKPVEDHISSLRRKRCRAEMTPKAPTFGTNETKLLCNTSDDSISPVIIKEDAYVGSRLGVSKGSGVSKGTTPASPMMRLPCYCCVKGCKNNIDHPRSKPLKDFRTLQTHYKRKHGAKPFGCRKCSKTFAVRGDWRTHEKNCGKLWFCTCGSDFKHKRSLKDHIRAFGGGHAAHTTTVGLYYEEDDDEDEDDEEQGNGGHGFVYY</sequence>
<dbReference type="SUPFAM" id="SSF57667">
    <property type="entry name" value="beta-beta-alpha zinc fingers"/>
    <property type="match status" value="1"/>
</dbReference>
<reference evidence="11 12" key="1">
    <citation type="journal article" date="2020" name="IScience">
        <title>Genome Sequencing of the Endangered Kingdonia uniflora (Circaeasteraceae, Ranunculales) Reveals Potential Mechanisms of Evolutionary Specialization.</title>
        <authorList>
            <person name="Sun Y."/>
            <person name="Deng T."/>
            <person name="Zhang A."/>
            <person name="Moore M.J."/>
            <person name="Landis J.B."/>
            <person name="Lin N."/>
            <person name="Zhang H."/>
            <person name="Zhang X."/>
            <person name="Huang J."/>
            <person name="Zhang X."/>
            <person name="Sun H."/>
            <person name="Wang H."/>
        </authorList>
    </citation>
    <scope>NUCLEOTIDE SEQUENCE [LARGE SCALE GENOMIC DNA]</scope>
    <source>
        <strain evidence="11">TB1705</strain>
        <tissue evidence="11">Leaf</tissue>
    </source>
</reference>
<comment type="similarity">
    <text evidence="9">Belongs to the WIP C2H2-type zinc-finger protein family.</text>
</comment>
<keyword evidence="12" id="KW-1185">Reference proteome</keyword>